<organism evidence="2 3">
    <name type="scientific">Ewingella americana</name>
    <dbReference type="NCBI Taxonomy" id="41202"/>
    <lineage>
        <taxon>Bacteria</taxon>
        <taxon>Pseudomonadati</taxon>
        <taxon>Pseudomonadota</taxon>
        <taxon>Gammaproteobacteria</taxon>
        <taxon>Enterobacterales</taxon>
        <taxon>Yersiniaceae</taxon>
        <taxon>Ewingella</taxon>
    </lineage>
</organism>
<dbReference type="EMBL" id="UGGO01000001">
    <property type="protein sequence ID" value="STQ45263.1"/>
    <property type="molecule type" value="Genomic_DNA"/>
</dbReference>
<feature type="domain" description="Fimbrial-type adhesion" evidence="1">
    <location>
        <begin position="49"/>
        <end position="201"/>
    </location>
</feature>
<dbReference type="SUPFAM" id="SSF49401">
    <property type="entry name" value="Bacterial adhesins"/>
    <property type="match status" value="1"/>
</dbReference>
<evidence type="ECO:0000313" key="3">
    <source>
        <dbReference type="Proteomes" id="UP000254304"/>
    </source>
</evidence>
<dbReference type="Proteomes" id="UP000254304">
    <property type="component" value="Unassembled WGS sequence"/>
</dbReference>
<dbReference type="PANTHER" id="PTHR33420">
    <property type="entry name" value="FIMBRIAL SUBUNIT ELFA-RELATED"/>
    <property type="match status" value="1"/>
</dbReference>
<evidence type="ECO:0000259" key="1">
    <source>
        <dbReference type="Pfam" id="PF00419"/>
    </source>
</evidence>
<dbReference type="PANTHER" id="PTHR33420:SF10">
    <property type="entry name" value="FIMBRIAE MAJOR SUBUNIT"/>
    <property type="match status" value="1"/>
</dbReference>
<dbReference type="AlphaFoldDB" id="A0A377NE34"/>
<reference evidence="2 3" key="1">
    <citation type="submission" date="2018-06" db="EMBL/GenBank/DDBJ databases">
        <authorList>
            <consortium name="Pathogen Informatics"/>
            <person name="Doyle S."/>
        </authorList>
    </citation>
    <scope>NUCLEOTIDE SEQUENCE [LARGE SCALE GENOMIC DNA]</scope>
    <source>
        <strain evidence="2 3">NCTC12157</strain>
    </source>
</reference>
<gene>
    <name evidence="2" type="ORF">NCTC12157_02994</name>
</gene>
<dbReference type="InterPro" id="IPR036937">
    <property type="entry name" value="Adhesion_dom_fimbrial_sf"/>
</dbReference>
<protein>
    <submittedName>
        <fullName evidence="2">Putative fimbrial protein SthA</fullName>
    </submittedName>
</protein>
<evidence type="ECO:0000313" key="2">
    <source>
        <dbReference type="EMBL" id="STQ45263.1"/>
    </source>
</evidence>
<dbReference type="GeneID" id="78379518"/>
<dbReference type="GO" id="GO:0043709">
    <property type="term" value="P:cell adhesion involved in single-species biofilm formation"/>
    <property type="evidence" value="ECO:0007669"/>
    <property type="project" value="TreeGrafter"/>
</dbReference>
<name>A0A377NE34_9GAMM</name>
<sequence length="201" mass="21461">MSTWLKNNVLLITASYAILLLAFTVISERSVEAANDCTNTSNCKVQVSFIGEYLEDTCEISINDGSSSESIGLPTLSTSELKNDAAEKGSQDFKIALRLCPVNRTVLLKFVSAGSTTPDPATGNLQNEVAVDYSQNVQVRLRKAAGPQMVVGDATSSQEYVIPSTGADVTHYYSAGYYAKGANAVTQGLVRTTAGIELVYQ</sequence>
<dbReference type="Pfam" id="PF00419">
    <property type="entry name" value="Fimbrial"/>
    <property type="match status" value="1"/>
</dbReference>
<dbReference type="RefSeq" id="WP_034789445.1">
    <property type="nucleotide sequence ID" value="NZ_VXKG01000001.1"/>
</dbReference>
<dbReference type="Gene3D" id="2.60.40.1090">
    <property type="entry name" value="Fimbrial-type adhesion domain"/>
    <property type="match status" value="1"/>
</dbReference>
<accession>A0A377NE34</accession>
<proteinExistence type="predicted"/>
<dbReference type="InterPro" id="IPR008966">
    <property type="entry name" value="Adhesion_dom_sf"/>
</dbReference>
<dbReference type="GO" id="GO:0009289">
    <property type="term" value="C:pilus"/>
    <property type="evidence" value="ECO:0007669"/>
    <property type="project" value="InterPro"/>
</dbReference>
<dbReference type="InterPro" id="IPR000259">
    <property type="entry name" value="Adhesion_dom_fimbrial"/>
</dbReference>
<dbReference type="InterPro" id="IPR050263">
    <property type="entry name" value="Bact_Fimbrial_Adh_Pro"/>
</dbReference>